<organism evidence="12 13">
    <name type="scientific">Nakamurella multipartita (strain ATCC 700099 / DSM 44233 / CIP 104796 / JCM 9543 / NBRC 105858 / Y-104)</name>
    <name type="common">Microsphaera multipartita</name>
    <dbReference type="NCBI Taxonomy" id="479431"/>
    <lineage>
        <taxon>Bacteria</taxon>
        <taxon>Bacillati</taxon>
        <taxon>Actinomycetota</taxon>
        <taxon>Actinomycetes</taxon>
        <taxon>Nakamurellales</taxon>
        <taxon>Nakamurellaceae</taxon>
        <taxon>Nakamurella</taxon>
    </lineage>
</organism>
<dbReference type="InterPro" id="IPR048714">
    <property type="entry name" value="DpiA-like_HTH"/>
</dbReference>
<gene>
    <name evidence="12" type="ordered locus">Namu_1040</name>
</gene>
<dbReference type="STRING" id="479431.Namu_1040"/>
<reference evidence="13" key="1">
    <citation type="submission" date="2009-09" db="EMBL/GenBank/DDBJ databases">
        <title>The complete genome of Nakamurella multipartita DSM 44233.</title>
        <authorList>
            <consortium name="US DOE Joint Genome Institute (JGI-PGF)"/>
            <person name="Lucas S."/>
            <person name="Copeland A."/>
            <person name="Lapidus A."/>
            <person name="Glavina del Rio T."/>
            <person name="Dalin E."/>
            <person name="Tice H."/>
            <person name="Bruce D."/>
            <person name="Goodwin L."/>
            <person name="Pitluck S."/>
            <person name="Kyrpides N."/>
            <person name="Mavromatis K."/>
            <person name="Ivanova N."/>
            <person name="Ovchinnikova G."/>
            <person name="Sims D."/>
            <person name="Meincke L."/>
            <person name="Brettin T."/>
            <person name="Detter J.C."/>
            <person name="Han C."/>
            <person name="Larimer F."/>
            <person name="Land M."/>
            <person name="Hauser L."/>
            <person name="Markowitz V."/>
            <person name="Cheng J.-F."/>
            <person name="Hugenholtz P."/>
            <person name="Woyke T."/>
            <person name="Wu D."/>
            <person name="Klenk H.-P."/>
            <person name="Eisen J.A."/>
        </authorList>
    </citation>
    <scope>NUCLEOTIDE SEQUENCE [LARGE SCALE GENOMIC DNA]</scope>
    <source>
        <strain evidence="13">ATCC 700099 / DSM 44233 / CIP 104796 / JCM 9543 / NBRC 105858 / Y-104</strain>
    </source>
</reference>
<dbReference type="InParanoid" id="C8XBI6"/>
<evidence type="ECO:0000313" key="12">
    <source>
        <dbReference type="EMBL" id="ACV77448.1"/>
    </source>
</evidence>
<keyword evidence="5 9" id="KW-0805">Transcription regulation</keyword>
<dbReference type="OrthoDB" id="7187989at2"/>
<dbReference type="SUPFAM" id="SSF52172">
    <property type="entry name" value="CheY-like"/>
    <property type="match status" value="1"/>
</dbReference>
<dbReference type="HOGENOM" id="CLU_000445_39_1_11"/>
<dbReference type="Proteomes" id="UP000002218">
    <property type="component" value="Chromosome"/>
</dbReference>
<name>C8XBI6_NAKMY</name>
<feature type="modified residue" description="4-aspartylphosphate" evidence="10">
    <location>
        <position position="60"/>
    </location>
</feature>
<evidence type="ECO:0000256" key="8">
    <source>
        <dbReference type="ARBA" id="ARBA00023163"/>
    </source>
</evidence>
<dbReference type="Pfam" id="PF00072">
    <property type="entry name" value="Response_reg"/>
    <property type="match status" value="1"/>
</dbReference>
<dbReference type="GO" id="GO:0003677">
    <property type="term" value="F:DNA binding"/>
    <property type="evidence" value="ECO:0007669"/>
    <property type="project" value="UniProtKB-KW"/>
</dbReference>
<protein>
    <recommendedName>
        <fullName evidence="9">Transcriptional regulatory protein</fullName>
    </recommendedName>
</protein>
<dbReference type="RefSeq" id="WP_015746362.1">
    <property type="nucleotide sequence ID" value="NC_013235.1"/>
</dbReference>
<dbReference type="PROSITE" id="PS50110">
    <property type="entry name" value="RESPONSE_REGULATORY"/>
    <property type="match status" value="1"/>
</dbReference>
<dbReference type="PANTHER" id="PTHR45526:SF1">
    <property type="entry name" value="TRANSCRIPTIONAL REGULATORY PROTEIN DCUR-RELATED"/>
    <property type="match status" value="1"/>
</dbReference>
<dbReference type="InterPro" id="IPR036390">
    <property type="entry name" value="WH_DNA-bd_sf"/>
</dbReference>
<dbReference type="PIRSF" id="PIRSF006171">
    <property type="entry name" value="RR_citrat_malat"/>
    <property type="match status" value="1"/>
</dbReference>
<dbReference type="Gene3D" id="1.10.10.10">
    <property type="entry name" value="Winged helix-like DNA-binding domain superfamily/Winged helix DNA-binding domain"/>
    <property type="match status" value="1"/>
</dbReference>
<evidence type="ECO:0000313" key="13">
    <source>
        <dbReference type="Proteomes" id="UP000002218"/>
    </source>
</evidence>
<evidence type="ECO:0000259" key="11">
    <source>
        <dbReference type="PROSITE" id="PS50110"/>
    </source>
</evidence>
<dbReference type="PANTHER" id="PTHR45526">
    <property type="entry name" value="TRANSCRIPTIONAL REGULATORY PROTEIN DPIA"/>
    <property type="match status" value="1"/>
</dbReference>
<keyword evidence="4 9" id="KW-0902">Two-component regulatory system</keyword>
<evidence type="ECO:0000256" key="3">
    <source>
        <dbReference type="ARBA" id="ARBA00022553"/>
    </source>
</evidence>
<dbReference type="GO" id="GO:0005737">
    <property type="term" value="C:cytoplasm"/>
    <property type="evidence" value="ECO:0007669"/>
    <property type="project" value="UniProtKB-SubCell"/>
</dbReference>
<comment type="subcellular location">
    <subcellularLocation>
        <location evidence="1 9">Cytoplasm</location>
    </subcellularLocation>
</comment>
<keyword evidence="3 10" id="KW-0597">Phosphoprotein</keyword>
<dbReference type="eggNOG" id="COG4565">
    <property type="taxonomic scope" value="Bacteria"/>
</dbReference>
<evidence type="ECO:0000256" key="5">
    <source>
        <dbReference type="ARBA" id="ARBA00023015"/>
    </source>
</evidence>
<feature type="domain" description="Response regulatory" evidence="11">
    <location>
        <begin position="9"/>
        <end position="125"/>
    </location>
</feature>
<dbReference type="InterPro" id="IPR001789">
    <property type="entry name" value="Sig_transdc_resp-reg_receiver"/>
</dbReference>
<reference evidence="12 13" key="2">
    <citation type="journal article" date="2010" name="Stand. Genomic Sci.">
        <title>Complete genome sequence of Nakamurella multipartita type strain (Y-104).</title>
        <authorList>
            <person name="Tice H."/>
            <person name="Mayilraj S."/>
            <person name="Sims D."/>
            <person name="Lapidus A."/>
            <person name="Nolan M."/>
            <person name="Lucas S."/>
            <person name="Glavina Del Rio T."/>
            <person name="Copeland A."/>
            <person name="Cheng J.F."/>
            <person name="Meincke L."/>
            <person name="Bruce D."/>
            <person name="Goodwin L."/>
            <person name="Pitluck S."/>
            <person name="Ivanova N."/>
            <person name="Mavromatis K."/>
            <person name="Ovchinnikova G."/>
            <person name="Pati A."/>
            <person name="Chen A."/>
            <person name="Palaniappan K."/>
            <person name="Land M."/>
            <person name="Hauser L."/>
            <person name="Chang Y.J."/>
            <person name="Jeffries C.D."/>
            <person name="Detter J.C."/>
            <person name="Brettin T."/>
            <person name="Rohde M."/>
            <person name="Goker M."/>
            <person name="Bristow J."/>
            <person name="Eisen J.A."/>
            <person name="Markowitz V."/>
            <person name="Hugenholtz P."/>
            <person name="Kyrpides N.C."/>
            <person name="Klenk H.P."/>
            <person name="Chen F."/>
        </authorList>
    </citation>
    <scope>NUCLEOTIDE SEQUENCE [LARGE SCALE GENOMIC DNA]</scope>
    <source>
        <strain evidence="13">ATCC 700099 / DSM 44233 / CIP 104796 / JCM 9543 / NBRC 105858 / Y-104</strain>
    </source>
</reference>
<keyword evidence="8 9" id="KW-0804">Transcription</keyword>
<dbReference type="KEGG" id="nml:Namu_1040"/>
<dbReference type="InterPro" id="IPR051271">
    <property type="entry name" value="2C-system_Tx_regulators"/>
</dbReference>
<evidence type="ECO:0000256" key="9">
    <source>
        <dbReference type="PIRNR" id="PIRNR006171"/>
    </source>
</evidence>
<evidence type="ECO:0000256" key="6">
    <source>
        <dbReference type="ARBA" id="ARBA00023125"/>
    </source>
</evidence>
<dbReference type="AlphaFoldDB" id="C8XBI6"/>
<keyword evidence="6 9" id="KW-0238">DNA-binding</keyword>
<dbReference type="EMBL" id="CP001737">
    <property type="protein sequence ID" value="ACV77448.1"/>
    <property type="molecule type" value="Genomic_DNA"/>
</dbReference>
<proteinExistence type="predicted"/>
<dbReference type="InterPro" id="IPR036388">
    <property type="entry name" value="WH-like_DNA-bd_sf"/>
</dbReference>
<dbReference type="GO" id="GO:0000156">
    <property type="term" value="F:phosphorelay response regulator activity"/>
    <property type="evidence" value="ECO:0007669"/>
    <property type="project" value="TreeGrafter"/>
</dbReference>
<dbReference type="Gene3D" id="3.40.50.2300">
    <property type="match status" value="1"/>
</dbReference>
<keyword evidence="2 9" id="KW-0963">Cytoplasm</keyword>
<dbReference type="Pfam" id="PF20714">
    <property type="entry name" value="HTH_64"/>
    <property type="match status" value="1"/>
</dbReference>
<keyword evidence="13" id="KW-1185">Reference proteome</keyword>
<accession>C8XBI6</accession>
<dbReference type="GO" id="GO:0003700">
    <property type="term" value="F:DNA-binding transcription factor activity"/>
    <property type="evidence" value="ECO:0007669"/>
    <property type="project" value="InterPro"/>
</dbReference>
<evidence type="ECO:0000256" key="1">
    <source>
        <dbReference type="ARBA" id="ARBA00004496"/>
    </source>
</evidence>
<keyword evidence="7 9" id="KW-0010">Activator</keyword>
<evidence type="ECO:0000256" key="2">
    <source>
        <dbReference type="ARBA" id="ARBA00022490"/>
    </source>
</evidence>
<dbReference type="InterPro" id="IPR011006">
    <property type="entry name" value="CheY-like_superfamily"/>
</dbReference>
<evidence type="ECO:0000256" key="4">
    <source>
        <dbReference type="ARBA" id="ARBA00023012"/>
    </source>
</evidence>
<dbReference type="SMART" id="SM00448">
    <property type="entry name" value="REC"/>
    <property type="match status" value="1"/>
</dbReference>
<sequence length="228" mass="25246">MSSEQAEFGVLVVDDDFMVARIHCRFLQTQNGFRVDGVASTGIDALAKLAELSPDLMLLDVHLPDMSGLEVLRIARQEHPRVDVIVVTAERDLDAVREAWQGGAMSYLVKPFEYTALAEKLAHFRKARALLDTAEVDQGAIDQLFGVGGSTTRPRADLPKGLSRETADLVRRSLSADEALSATECAERVGISRVSARRYLEYLEQTGVAQVRLKYGKTGRPERLYRLV</sequence>
<dbReference type="InterPro" id="IPR024187">
    <property type="entry name" value="Sig_transdc_resp-reg_cit/mal"/>
</dbReference>
<evidence type="ECO:0000256" key="7">
    <source>
        <dbReference type="ARBA" id="ARBA00023159"/>
    </source>
</evidence>
<evidence type="ECO:0000256" key="10">
    <source>
        <dbReference type="PROSITE-ProRule" id="PRU00169"/>
    </source>
</evidence>
<dbReference type="SUPFAM" id="SSF46785">
    <property type="entry name" value="Winged helix' DNA-binding domain"/>
    <property type="match status" value="1"/>
</dbReference>